<feature type="region of interest" description="Disordered" evidence="1">
    <location>
        <begin position="182"/>
        <end position="201"/>
    </location>
</feature>
<sequence>MLSPEPILDVVRGLSTVASFGIVINQMWSLMDEIFTSDCDYCRGTGRIICRHCHGTKTLRRRPGEFHYQHMAVVDRSPRDLYPCVYCGPNTRYDFQRVEEDNEDEAYNIMDNLKAAVANKRRPFPSPILAGTIPCPECGGNPLIRRHTPNWARLTQTEEPFDIRAGLRMAAVSRSGQRSRIRPRKYLEYPSQMPRNEEADPAKLAKLLGEKSARLVKKKKKKGGSSMRASDQLTADDYITPYIDDEDTDVEE</sequence>
<dbReference type="Proteomes" id="UP001497392">
    <property type="component" value="Unassembled WGS sequence"/>
</dbReference>
<dbReference type="InterPro" id="IPR036410">
    <property type="entry name" value="HSP_DnaJ_Cys-rich_dom_sf"/>
</dbReference>
<dbReference type="EMBL" id="CAXHTA020000017">
    <property type="protein sequence ID" value="CAL5227290.1"/>
    <property type="molecule type" value="Genomic_DNA"/>
</dbReference>
<organism evidence="2 3">
    <name type="scientific">Coccomyxa viridis</name>
    <dbReference type="NCBI Taxonomy" id="1274662"/>
    <lineage>
        <taxon>Eukaryota</taxon>
        <taxon>Viridiplantae</taxon>
        <taxon>Chlorophyta</taxon>
        <taxon>core chlorophytes</taxon>
        <taxon>Trebouxiophyceae</taxon>
        <taxon>Trebouxiophyceae incertae sedis</taxon>
        <taxon>Coccomyxaceae</taxon>
        <taxon>Coccomyxa</taxon>
    </lineage>
</organism>
<evidence type="ECO:0000256" key="1">
    <source>
        <dbReference type="SAM" id="MobiDB-lite"/>
    </source>
</evidence>
<feature type="region of interest" description="Disordered" evidence="1">
    <location>
        <begin position="215"/>
        <end position="252"/>
    </location>
</feature>
<gene>
    <name evidence="2" type="primary">g10225</name>
    <name evidence="2" type="ORF">VP750_LOCUS9196</name>
</gene>
<evidence type="ECO:0000313" key="3">
    <source>
        <dbReference type="Proteomes" id="UP001497392"/>
    </source>
</evidence>
<reference evidence="2 3" key="1">
    <citation type="submission" date="2024-06" db="EMBL/GenBank/DDBJ databases">
        <authorList>
            <person name="Kraege A."/>
            <person name="Thomma B."/>
        </authorList>
    </citation>
    <scope>NUCLEOTIDE SEQUENCE [LARGE SCALE GENOMIC DNA]</scope>
</reference>
<proteinExistence type="predicted"/>
<name>A0ABP1G7E4_9CHLO</name>
<feature type="compositionally biased region" description="Acidic residues" evidence="1">
    <location>
        <begin position="243"/>
        <end position="252"/>
    </location>
</feature>
<accession>A0ABP1G7E4</accession>
<comment type="caution">
    <text evidence="2">The sequence shown here is derived from an EMBL/GenBank/DDBJ whole genome shotgun (WGS) entry which is preliminary data.</text>
</comment>
<dbReference type="SUPFAM" id="SSF57938">
    <property type="entry name" value="DnaJ/Hsp40 cysteine-rich domain"/>
    <property type="match status" value="1"/>
</dbReference>
<protein>
    <submittedName>
        <fullName evidence="2">G10225 protein</fullName>
    </submittedName>
</protein>
<evidence type="ECO:0000313" key="2">
    <source>
        <dbReference type="EMBL" id="CAL5227290.1"/>
    </source>
</evidence>
<keyword evidence="3" id="KW-1185">Reference proteome</keyword>
<dbReference type="Gene3D" id="6.20.20.10">
    <property type="match status" value="1"/>
</dbReference>